<dbReference type="GeneID" id="40324959"/>
<dbReference type="InterPro" id="IPR038765">
    <property type="entry name" value="Papain-like_cys_pep_sf"/>
</dbReference>
<keyword evidence="2" id="KW-1185">Reference proteome</keyword>
<dbReference type="OrthoDB" id="245907at2759"/>
<comment type="caution">
    <text evidence="1">The sequence shown here is derived from an EMBL/GenBank/DDBJ whole genome shotgun (WGS) entry which is preliminary data.</text>
</comment>
<dbReference type="OMA" id="FMLSAHL"/>
<dbReference type="AlphaFoldDB" id="A0A3R7M909"/>
<dbReference type="Proteomes" id="UP000283634">
    <property type="component" value="Unassembled WGS sequence"/>
</dbReference>
<gene>
    <name evidence="1" type="ORF">TraAM80_01026</name>
</gene>
<dbReference type="VEuPathDB" id="TriTrypDB:TRSC58_03883"/>
<organism evidence="1 2">
    <name type="scientific">Trypanosoma rangeli</name>
    <dbReference type="NCBI Taxonomy" id="5698"/>
    <lineage>
        <taxon>Eukaryota</taxon>
        <taxon>Discoba</taxon>
        <taxon>Euglenozoa</taxon>
        <taxon>Kinetoplastea</taxon>
        <taxon>Metakinetoplastina</taxon>
        <taxon>Trypanosomatida</taxon>
        <taxon>Trypanosomatidae</taxon>
        <taxon>Trypanosoma</taxon>
        <taxon>Herpetosoma</taxon>
    </lineage>
</organism>
<dbReference type="EMBL" id="MKGL01000020">
    <property type="protein sequence ID" value="RNF11238.1"/>
    <property type="molecule type" value="Genomic_DNA"/>
</dbReference>
<accession>A0A3R7M909</accession>
<name>A0A3R7M909_TRYRA</name>
<dbReference type="RefSeq" id="XP_029242048.1">
    <property type="nucleotide sequence ID" value="XM_029378082.1"/>
</dbReference>
<dbReference type="SUPFAM" id="SSF54001">
    <property type="entry name" value="Cysteine proteinases"/>
    <property type="match status" value="3"/>
</dbReference>
<evidence type="ECO:0000313" key="2">
    <source>
        <dbReference type="Proteomes" id="UP000283634"/>
    </source>
</evidence>
<dbReference type="Gene3D" id="3.90.70.30">
    <property type="entry name" value="Phytochelatin synthase, N-terminal domain"/>
    <property type="match status" value="1"/>
</dbReference>
<proteinExistence type="predicted"/>
<dbReference type="InterPro" id="IPR038156">
    <property type="entry name" value="PCS_N_sf"/>
</dbReference>
<sequence length="1035" mass="113823">MLLFSLYSENKGSGKEVHFGVMSSNAGGVEARLEALQSKLEVMHTDIKKIASHGVSFHNGESSFFRSTSAQPSSNGNAVLQTPKIPMGRVSRLCAANFSDTTASNGTLSPSFLPVISGSGSGSGGGGGGAGRVGFQEKSFYVEAPDSLCSRRKAEAAKQKLQEFLKPMILTPEKKTVPELRSAPCAWLLSIAIACSYVSGEHVTIEDILRQNRLGLHYVSFPSVTLAELFDVTSEFLSNHPKLREMRVRCEVATFDTETRDELGDFMGVGERPPIMTLSQFRKDLSNNDPQSLSIVNFDPYQIEQHEIRMRLNYMELNEAEHPMESVTPRWSTNNQGAFGLVLSFSPALHSVVVGTPTLLEDGRIVIEEHTVPIQVLYKALCVKDNYCNRARGFVRVFLSDQFIEKVPSIFPLNLLDGSLAGGMLLTALDTSIAPHILGLSLMHHLVTNVILDETERQRQNATNFQGLVLRGIPVTMVCQQLGLGITTIVGGSKKASVPSAFSWYRVLLKKLKLEKTVATGVVLVERRGGAEDGPVNIADDAFMKHIELAVESESVMLMGFDVNIALNVKVDNRPEPCHFAIVIGIDQQRGIVRLADVNVKKYRKTWHLPITRLYSAVIGYGYILAAKSQKIIDQLNAAGFERAVLSGACYSLPPMQRQLRFEYPTKNYVVTILADAFDRLGFEADVKSVMNYSGFHISFMLSAHLPLENAATVARNYSHMHAQDGVSVVTRHMDKGAPHSTIKGLLQQIRSAVQSPKSRCLIVNFQTSLIQANKTVWNGSNGGSYAIVLHFDEENSLVTLSDTNQESFYRTWLCPLDVLFTALSAVDPISLRARGTLMLTAYSQKDMYIDCYGYDMSHSLVHHPFKPSVWPAFHCLALVASEMSNGRSADGQNVLFSAEDFLYSMPSFSVYTVLAKELESEHIVALANTAFERLGIALEAKVVDVTAAGSFIEACCDERAKGKPVTMTMLGYDTQPIHRVAGFSVGVINRVRGGEKEGTVQLVEGNGCTFGSVWEHSARELQHAVTAMVRIRRR</sequence>
<reference evidence="1 2" key="1">
    <citation type="journal article" date="2018" name="BMC Genomics">
        <title>Genomic comparison of Trypanosoma conorhini and Trypanosoma rangeli to Trypanosoma cruzi strains of high and low virulence.</title>
        <authorList>
            <person name="Bradwell K.R."/>
            <person name="Koparde V.N."/>
            <person name="Matveyev A.V."/>
            <person name="Serrano M.G."/>
            <person name="Alves J.M."/>
            <person name="Parikh H."/>
            <person name="Huang B."/>
            <person name="Lee V."/>
            <person name="Espinosa-Alvarez O."/>
            <person name="Ortiz P.A."/>
            <person name="Costa-Martins A.G."/>
            <person name="Teixeira M.M."/>
            <person name="Buck G.A."/>
        </authorList>
    </citation>
    <scope>NUCLEOTIDE SEQUENCE [LARGE SCALE GENOMIC DNA]</scope>
    <source>
        <strain evidence="1 2">AM80</strain>
    </source>
</reference>
<evidence type="ECO:0000313" key="1">
    <source>
        <dbReference type="EMBL" id="RNF11238.1"/>
    </source>
</evidence>
<protein>
    <submittedName>
        <fullName evidence="1">Uncharacterized protein</fullName>
    </submittedName>
</protein>